<gene>
    <name evidence="1" type="ORF">AVEN_15689_1</name>
</gene>
<name>A0A4Y2U5Y6_ARAVE</name>
<organism evidence="1 2">
    <name type="scientific">Araneus ventricosus</name>
    <name type="common">Orbweaver spider</name>
    <name type="synonym">Epeira ventricosa</name>
    <dbReference type="NCBI Taxonomy" id="182803"/>
    <lineage>
        <taxon>Eukaryota</taxon>
        <taxon>Metazoa</taxon>
        <taxon>Ecdysozoa</taxon>
        <taxon>Arthropoda</taxon>
        <taxon>Chelicerata</taxon>
        <taxon>Arachnida</taxon>
        <taxon>Araneae</taxon>
        <taxon>Araneomorphae</taxon>
        <taxon>Entelegynae</taxon>
        <taxon>Araneoidea</taxon>
        <taxon>Araneidae</taxon>
        <taxon>Araneus</taxon>
    </lineage>
</organism>
<proteinExistence type="predicted"/>
<dbReference type="AlphaFoldDB" id="A0A4Y2U5Y6"/>
<reference evidence="1 2" key="1">
    <citation type="journal article" date="2019" name="Sci. Rep.">
        <title>Orb-weaving spider Araneus ventricosus genome elucidates the spidroin gene catalogue.</title>
        <authorList>
            <person name="Kono N."/>
            <person name="Nakamura H."/>
            <person name="Ohtoshi R."/>
            <person name="Moran D.A.P."/>
            <person name="Shinohara A."/>
            <person name="Yoshida Y."/>
            <person name="Fujiwara M."/>
            <person name="Mori M."/>
            <person name="Tomita M."/>
            <person name="Arakawa K."/>
        </authorList>
    </citation>
    <scope>NUCLEOTIDE SEQUENCE [LARGE SCALE GENOMIC DNA]</scope>
</reference>
<sequence>MNENPCTLIHKPGHVQFHRGGNGSKFRRKNAKAELFLNSLSIILVVKQSSVPSLNTMFRKMPVTEPPFCNILRLTKRIFLPPNSPSKTHCSDIVHYYVSTSF</sequence>
<evidence type="ECO:0000313" key="2">
    <source>
        <dbReference type="Proteomes" id="UP000499080"/>
    </source>
</evidence>
<accession>A0A4Y2U5Y6</accession>
<dbReference type="EMBL" id="BGPR01033154">
    <property type="protein sequence ID" value="GBO06997.1"/>
    <property type="molecule type" value="Genomic_DNA"/>
</dbReference>
<keyword evidence="2" id="KW-1185">Reference proteome</keyword>
<dbReference type="Proteomes" id="UP000499080">
    <property type="component" value="Unassembled WGS sequence"/>
</dbReference>
<protein>
    <submittedName>
        <fullName evidence="1">Uncharacterized protein</fullName>
    </submittedName>
</protein>
<comment type="caution">
    <text evidence="1">The sequence shown here is derived from an EMBL/GenBank/DDBJ whole genome shotgun (WGS) entry which is preliminary data.</text>
</comment>
<evidence type="ECO:0000313" key="1">
    <source>
        <dbReference type="EMBL" id="GBO06997.1"/>
    </source>
</evidence>